<dbReference type="AlphaFoldDB" id="M1VGJ9"/>
<sequence>MMNTGRLTLILSMLSGLLHRISDTKYAGLPSLASYAASSRRVFVAARESRFRCMGRLSTLFIQSRKLQSAFLLPLAYSLDTSPVRHPQRRHSAGVRRSVESARTPPSMAILWLVHASLSVRYVHWTGTEGSARCPVPLTQPVPYPLITRSFHAIPTVSTLPAA</sequence>
<feature type="chain" id="PRO_5004018462" description="Secreted protein" evidence="1">
    <location>
        <begin position="24"/>
        <end position="163"/>
    </location>
</feature>
<evidence type="ECO:0000313" key="2">
    <source>
        <dbReference type="EMBL" id="BAM79803.1"/>
    </source>
</evidence>
<gene>
    <name evidence="2" type="ORF">CYME_CMH129C</name>
</gene>
<dbReference type="EMBL" id="AP006490">
    <property type="protein sequence ID" value="BAM79803.1"/>
    <property type="molecule type" value="Genomic_DNA"/>
</dbReference>
<reference evidence="2 3" key="1">
    <citation type="journal article" date="2004" name="Nature">
        <title>Genome sequence of the ultrasmall unicellular red alga Cyanidioschyzon merolae 10D.</title>
        <authorList>
            <person name="Matsuzaki M."/>
            <person name="Misumi O."/>
            <person name="Shin-i T."/>
            <person name="Maruyama S."/>
            <person name="Takahara M."/>
            <person name="Miyagishima S."/>
            <person name="Mori T."/>
            <person name="Nishida K."/>
            <person name="Yagisawa F."/>
            <person name="Nishida K."/>
            <person name="Yoshida Y."/>
            <person name="Nishimura Y."/>
            <person name="Nakao S."/>
            <person name="Kobayashi T."/>
            <person name="Momoyama Y."/>
            <person name="Higashiyama T."/>
            <person name="Minoda A."/>
            <person name="Sano M."/>
            <person name="Nomoto H."/>
            <person name="Oishi K."/>
            <person name="Hayashi H."/>
            <person name="Ohta F."/>
            <person name="Nishizaka S."/>
            <person name="Haga S."/>
            <person name="Miura S."/>
            <person name="Morishita T."/>
            <person name="Kabeya Y."/>
            <person name="Terasawa K."/>
            <person name="Suzuki Y."/>
            <person name="Ishii Y."/>
            <person name="Asakawa S."/>
            <person name="Takano H."/>
            <person name="Ohta N."/>
            <person name="Kuroiwa H."/>
            <person name="Tanaka K."/>
            <person name="Shimizu N."/>
            <person name="Sugano S."/>
            <person name="Sato N."/>
            <person name="Nozaki H."/>
            <person name="Ogasawara N."/>
            <person name="Kohara Y."/>
            <person name="Kuroiwa T."/>
        </authorList>
    </citation>
    <scope>NUCLEOTIDE SEQUENCE [LARGE SCALE GENOMIC DNA]</scope>
    <source>
        <strain evidence="2 3">10D</strain>
    </source>
</reference>
<feature type="signal peptide" evidence="1">
    <location>
        <begin position="1"/>
        <end position="23"/>
    </location>
</feature>
<evidence type="ECO:0000256" key="1">
    <source>
        <dbReference type="SAM" id="SignalP"/>
    </source>
</evidence>
<evidence type="ECO:0008006" key="4">
    <source>
        <dbReference type="Google" id="ProtNLM"/>
    </source>
</evidence>
<accession>M1VGJ9</accession>
<dbReference type="HOGENOM" id="CLU_1629422_0_0_1"/>
<proteinExistence type="predicted"/>
<organism evidence="2 3">
    <name type="scientific">Cyanidioschyzon merolae (strain NIES-3377 / 10D)</name>
    <name type="common">Unicellular red alga</name>
    <dbReference type="NCBI Taxonomy" id="280699"/>
    <lineage>
        <taxon>Eukaryota</taxon>
        <taxon>Rhodophyta</taxon>
        <taxon>Bangiophyceae</taxon>
        <taxon>Cyanidiales</taxon>
        <taxon>Cyanidiaceae</taxon>
        <taxon>Cyanidioschyzon</taxon>
    </lineage>
</organism>
<name>M1VGJ9_CYAM1</name>
<evidence type="ECO:0000313" key="3">
    <source>
        <dbReference type="Proteomes" id="UP000007014"/>
    </source>
</evidence>
<dbReference type="KEGG" id="cme:CYME_CMH129C"/>
<reference evidence="2 3" key="2">
    <citation type="journal article" date="2007" name="BMC Biol.">
        <title>A 100%-complete sequence reveals unusually simple genomic features in the hot-spring red alga Cyanidioschyzon merolae.</title>
        <authorList>
            <person name="Nozaki H."/>
            <person name="Takano H."/>
            <person name="Misumi O."/>
            <person name="Terasawa K."/>
            <person name="Matsuzaki M."/>
            <person name="Maruyama S."/>
            <person name="Nishida K."/>
            <person name="Yagisawa F."/>
            <person name="Yoshida Y."/>
            <person name="Fujiwara T."/>
            <person name="Takio S."/>
            <person name="Tamura K."/>
            <person name="Chung S.J."/>
            <person name="Nakamura S."/>
            <person name="Kuroiwa H."/>
            <person name="Tanaka K."/>
            <person name="Sato N."/>
            <person name="Kuroiwa T."/>
        </authorList>
    </citation>
    <scope>NUCLEOTIDE SEQUENCE [LARGE SCALE GENOMIC DNA]</scope>
    <source>
        <strain evidence="2 3">10D</strain>
    </source>
</reference>
<keyword evidence="3" id="KW-1185">Reference proteome</keyword>
<dbReference type="Proteomes" id="UP000007014">
    <property type="component" value="Chromosome 8"/>
</dbReference>
<dbReference type="RefSeq" id="XP_005536089.1">
    <property type="nucleotide sequence ID" value="XM_005536032.1"/>
</dbReference>
<keyword evidence="1" id="KW-0732">Signal</keyword>
<protein>
    <recommendedName>
        <fullName evidence="4">Secreted protein</fullName>
    </recommendedName>
</protein>
<dbReference type="Gramene" id="CMH129CT">
    <property type="protein sequence ID" value="CMH129CT"/>
    <property type="gene ID" value="CMH129C"/>
</dbReference>
<dbReference type="GeneID" id="16993456"/>